<dbReference type="Proteomes" id="UP000663887">
    <property type="component" value="Unassembled WGS sequence"/>
</dbReference>
<dbReference type="Gene3D" id="3.40.1160.10">
    <property type="entry name" value="Acetylglutamate kinase-like"/>
    <property type="match status" value="1"/>
</dbReference>
<dbReference type="EMBL" id="CAJOBF010000351">
    <property type="protein sequence ID" value="CAF3803177.1"/>
    <property type="molecule type" value="Genomic_DNA"/>
</dbReference>
<evidence type="ECO:0000313" key="3">
    <source>
        <dbReference type="EMBL" id="CAF3803177.1"/>
    </source>
</evidence>
<comment type="caution">
    <text evidence="2">The sequence shown here is derived from an EMBL/GenBank/DDBJ whole genome shotgun (WGS) entry which is preliminary data.</text>
</comment>
<reference evidence="2" key="1">
    <citation type="submission" date="2021-02" db="EMBL/GenBank/DDBJ databases">
        <authorList>
            <person name="Nowell W R."/>
        </authorList>
    </citation>
    <scope>NUCLEOTIDE SEQUENCE</scope>
</reference>
<evidence type="ECO:0000313" key="2">
    <source>
        <dbReference type="EMBL" id="CAF2120038.1"/>
    </source>
</evidence>
<evidence type="ECO:0000313" key="4">
    <source>
        <dbReference type="Proteomes" id="UP000663887"/>
    </source>
</evidence>
<dbReference type="InterPro" id="IPR001048">
    <property type="entry name" value="Asp/Glu/Uridylate_kinase"/>
</dbReference>
<dbReference type="EMBL" id="CAJNRG010010184">
    <property type="protein sequence ID" value="CAF2120038.1"/>
    <property type="molecule type" value="Genomic_DNA"/>
</dbReference>
<protein>
    <recommendedName>
        <fullName evidence="1">Aspartate/glutamate/uridylate kinase domain-containing protein</fullName>
    </recommendedName>
</protein>
<evidence type="ECO:0000259" key="1">
    <source>
        <dbReference type="Pfam" id="PF00696"/>
    </source>
</evidence>
<accession>A0A816V0E6</accession>
<sequence length="155" mass="16995">MAVGFSGKDGNLLVAKKSNHITRTNSDFHVSEPLLVNPEILFEIEETKIIPVISPVAYNEKAKTMILDADITSAMISTAISADKLIIMCEDSFLINQVGVLSSVAELDKLFENNIELIPSDPLIKASRYVLSNSNSSIHFIESNKPDSLLLSIFD</sequence>
<proteinExistence type="predicted"/>
<organism evidence="2 4">
    <name type="scientific">Rotaria magnacalcarata</name>
    <dbReference type="NCBI Taxonomy" id="392030"/>
    <lineage>
        <taxon>Eukaryota</taxon>
        <taxon>Metazoa</taxon>
        <taxon>Spiralia</taxon>
        <taxon>Gnathifera</taxon>
        <taxon>Rotifera</taxon>
        <taxon>Eurotatoria</taxon>
        <taxon>Bdelloidea</taxon>
        <taxon>Philodinida</taxon>
        <taxon>Philodinidae</taxon>
        <taxon>Rotaria</taxon>
    </lineage>
</organism>
<dbReference type="Proteomes" id="UP000663842">
    <property type="component" value="Unassembled WGS sequence"/>
</dbReference>
<dbReference type="Pfam" id="PF00696">
    <property type="entry name" value="AA_kinase"/>
    <property type="match status" value="1"/>
</dbReference>
<dbReference type="SUPFAM" id="SSF53633">
    <property type="entry name" value="Carbamate kinase-like"/>
    <property type="match status" value="1"/>
</dbReference>
<dbReference type="InterPro" id="IPR036393">
    <property type="entry name" value="AceGlu_kinase-like_sf"/>
</dbReference>
<gene>
    <name evidence="3" type="ORF">UXM345_LOCUS4933</name>
    <name evidence="2" type="ORF">XDN619_LOCUS22513</name>
</gene>
<dbReference type="AlphaFoldDB" id="A0A816V0E6"/>
<feature type="domain" description="Aspartate/glutamate/uridylate kinase" evidence="1">
    <location>
        <begin position="18"/>
        <end position="89"/>
    </location>
</feature>
<name>A0A816V0E6_9BILA</name>